<gene>
    <name evidence="1" type="ORF">S12H4_49568</name>
</gene>
<sequence>MHIENPQRTDFRSNEIVDRVARENIFGHIRPGVIIHVNQHCMANKRPNPGAYRMLSETAR</sequence>
<evidence type="ECO:0000313" key="1">
    <source>
        <dbReference type="EMBL" id="GAJ13216.1"/>
    </source>
</evidence>
<name>X1VFL6_9ZZZZ</name>
<accession>X1VFL6</accession>
<protein>
    <submittedName>
        <fullName evidence="1">Uncharacterized protein</fullName>
    </submittedName>
</protein>
<dbReference type="AlphaFoldDB" id="X1VFL6"/>
<organism evidence="1">
    <name type="scientific">marine sediment metagenome</name>
    <dbReference type="NCBI Taxonomy" id="412755"/>
    <lineage>
        <taxon>unclassified sequences</taxon>
        <taxon>metagenomes</taxon>
        <taxon>ecological metagenomes</taxon>
    </lineage>
</organism>
<feature type="non-terminal residue" evidence="1">
    <location>
        <position position="60"/>
    </location>
</feature>
<comment type="caution">
    <text evidence="1">The sequence shown here is derived from an EMBL/GenBank/DDBJ whole genome shotgun (WGS) entry which is preliminary data.</text>
</comment>
<reference evidence="1" key="1">
    <citation type="journal article" date="2014" name="Front. Microbiol.">
        <title>High frequency of phylogenetically diverse reductive dehalogenase-homologous genes in deep subseafloor sedimentary metagenomes.</title>
        <authorList>
            <person name="Kawai M."/>
            <person name="Futagami T."/>
            <person name="Toyoda A."/>
            <person name="Takaki Y."/>
            <person name="Nishi S."/>
            <person name="Hori S."/>
            <person name="Arai W."/>
            <person name="Tsubouchi T."/>
            <person name="Morono Y."/>
            <person name="Uchiyama I."/>
            <person name="Ito T."/>
            <person name="Fujiyama A."/>
            <person name="Inagaki F."/>
            <person name="Takami H."/>
        </authorList>
    </citation>
    <scope>NUCLEOTIDE SEQUENCE</scope>
    <source>
        <strain evidence="1">Expedition CK06-06</strain>
    </source>
</reference>
<proteinExistence type="predicted"/>
<dbReference type="EMBL" id="BARW01031116">
    <property type="protein sequence ID" value="GAJ13216.1"/>
    <property type="molecule type" value="Genomic_DNA"/>
</dbReference>